<feature type="transmembrane region" description="Helical" evidence="5">
    <location>
        <begin position="196"/>
        <end position="217"/>
    </location>
</feature>
<dbReference type="AlphaFoldDB" id="A0A3E0UID0"/>
<feature type="transmembrane region" description="Helical" evidence="5">
    <location>
        <begin position="279"/>
        <end position="302"/>
    </location>
</feature>
<feature type="transmembrane region" description="Helical" evidence="5">
    <location>
        <begin position="139"/>
        <end position="157"/>
    </location>
</feature>
<keyword evidence="2 5" id="KW-0812">Transmembrane</keyword>
<dbReference type="RefSeq" id="WP_116001022.1">
    <property type="nucleotide sequence ID" value="NZ_QUOV01000001.1"/>
</dbReference>
<evidence type="ECO:0000256" key="5">
    <source>
        <dbReference type="SAM" id="Phobius"/>
    </source>
</evidence>
<comment type="subcellular location">
    <subcellularLocation>
        <location evidence="1">Membrane</location>
        <topology evidence="1">Multi-pass membrane protein</topology>
    </subcellularLocation>
</comment>
<feature type="transmembrane region" description="Helical" evidence="5">
    <location>
        <begin position="254"/>
        <end position="273"/>
    </location>
</feature>
<feature type="transmembrane region" description="Helical" evidence="5">
    <location>
        <begin position="36"/>
        <end position="54"/>
    </location>
</feature>
<dbReference type="InterPro" id="IPR037185">
    <property type="entry name" value="EmrE-like"/>
</dbReference>
<keyword evidence="3 5" id="KW-1133">Transmembrane helix</keyword>
<evidence type="ECO:0000313" key="8">
    <source>
        <dbReference type="Proteomes" id="UP000256999"/>
    </source>
</evidence>
<comment type="caution">
    <text evidence="7">The sequence shown here is derived from an EMBL/GenBank/DDBJ whole genome shotgun (WGS) entry which is preliminary data.</text>
</comment>
<feature type="domain" description="EamA" evidence="6">
    <location>
        <begin position="166"/>
        <end position="296"/>
    </location>
</feature>
<keyword evidence="4 5" id="KW-0472">Membrane</keyword>
<organism evidence="7 8">
    <name type="scientific">Thalassotalea euphylliae</name>
    <dbReference type="NCBI Taxonomy" id="1655234"/>
    <lineage>
        <taxon>Bacteria</taxon>
        <taxon>Pseudomonadati</taxon>
        <taxon>Pseudomonadota</taxon>
        <taxon>Gammaproteobacteria</taxon>
        <taxon>Alteromonadales</taxon>
        <taxon>Colwelliaceae</taxon>
        <taxon>Thalassotalea</taxon>
    </lineage>
</organism>
<dbReference type="OrthoDB" id="321830at2"/>
<feature type="transmembrane region" description="Helical" evidence="5">
    <location>
        <begin position="113"/>
        <end position="132"/>
    </location>
</feature>
<evidence type="ECO:0000256" key="4">
    <source>
        <dbReference type="ARBA" id="ARBA00023136"/>
    </source>
</evidence>
<evidence type="ECO:0000259" key="6">
    <source>
        <dbReference type="Pfam" id="PF00892"/>
    </source>
</evidence>
<dbReference type="GO" id="GO:0016020">
    <property type="term" value="C:membrane"/>
    <property type="evidence" value="ECO:0007669"/>
    <property type="project" value="UniProtKB-SubCell"/>
</dbReference>
<evidence type="ECO:0000313" key="7">
    <source>
        <dbReference type="EMBL" id="REL36354.1"/>
    </source>
</evidence>
<reference evidence="7 8" key="1">
    <citation type="submission" date="2018-08" db="EMBL/GenBank/DDBJ databases">
        <title>Thalassotalea euphylliae genome.</title>
        <authorList>
            <person name="Summers S."/>
            <person name="Rice S.A."/>
            <person name="Freckelton M.L."/>
            <person name="Nedved B.T."/>
            <person name="Hadfield M.G."/>
        </authorList>
    </citation>
    <scope>NUCLEOTIDE SEQUENCE [LARGE SCALE GENOMIC DNA]</scope>
    <source>
        <strain evidence="7 8">H2</strain>
    </source>
</reference>
<sequence length="313" mass="32942">MKTVFYTLLALCAFAGNSILCRLALGENTIDAASFTNIRLVSGIVTLMMIYAFVNLTNKSANKVTESVAKGSNTHPQKLASLKSATGTWWAAAMLFTYAVTFSYAYVTLDTGTGALILFATVQLTLIFIGLITGNRLNALEWLGLLLAFSGFVYLVLPTLSTPSLIGFILMSISGIAWGFYTLAGRQSMNPLADTSFNFLRTLPFVIVLLALTIATADISAQGVGYAVMSGAVASGLGYTIWYKALPSLSAIQAGVVQLLVPILAAVGGVIFAGESLSMRLIIASLTILGGILLVMSSKHLIALSASKPSKLG</sequence>
<dbReference type="PANTHER" id="PTHR32322:SF9">
    <property type="entry name" value="AMINO-ACID METABOLITE EFFLUX PUMP-RELATED"/>
    <property type="match status" value="1"/>
</dbReference>
<feature type="transmembrane region" description="Helical" evidence="5">
    <location>
        <begin position="87"/>
        <end position="107"/>
    </location>
</feature>
<proteinExistence type="predicted"/>
<gene>
    <name evidence="7" type="ORF">DXX92_14090</name>
</gene>
<dbReference type="InterPro" id="IPR050638">
    <property type="entry name" value="AA-Vitamin_Transporters"/>
</dbReference>
<feature type="transmembrane region" description="Helical" evidence="5">
    <location>
        <begin position="223"/>
        <end position="242"/>
    </location>
</feature>
<feature type="transmembrane region" description="Helical" evidence="5">
    <location>
        <begin position="163"/>
        <end position="184"/>
    </location>
</feature>
<accession>A0A3E0UID0</accession>
<dbReference type="SUPFAM" id="SSF103481">
    <property type="entry name" value="Multidrug resistance efflux transporter EmrE"/>
    <property type="match status" value="1"/>
</dbReference>
<dbReference type="PANTHER" id="PTHR32322">
    <property type="entry name" value="INNER MEMBRANE TRANSPORTER"/>
    <property type="match status" value="1"/>
</dbReference>
<evidence type="ECO:0000256" key="2">
    <source>
        <dbReference type="ARBA" id="ARBA00022692"/>
    </source>
</evidence>
<name>A0A3E0UID0_9GAMM</name>
<dbReference type="Proteomes" id="UP000256999">
    <property type="component" value="Unassembled WGS sequence"/>
</dbReference>
<dbReference type="Pfam" id="PF00892">
    <property type="entry name" value="EamA"/>
    <property type="match status" value="1"/>
</dbReference>
<evidence type="ECO:0000256" key="3">
    <source>
        <dbReference type="ARBA" id="ARBA00022989"/>
    </source>
</evidence>
<evidence type="ECO:0000256" key="1">
    <source>
        <dbReference type="ARBA" id="ARBA00004141"/>
    </source>
</evidence>
<protein>
    <submittedName>
        <fullName evidence="7">DMT family transporter</fullName>
    </submittedName>
</protein>
<dbReference type="EMBL" id="QUOV01000001">
    <property type="protein sequence ID" value="REL36354.1"/>
    <property type="molecule type" value="Genomic_DNA"/>
</dbReference>
<dbReference type="InterPro" id="IPR000620">
    <property type="entry name" value="EamA_dom"/>
</dbReference>